<name>A0A699JBQ5_TANCI</name>
<gene>
    <name evidence="1" type="ORF">Tci_595560</name>
</gene>
<organism evidence="1">
    <name type="scientific">Tanacetum cinerariifolium</name>
    <name type="common">Dalmatian daisy</name>
    <name type="synonym">Chrysanthemum cinerariifolium</name>
    <dbReference type="NCBI Taxonomy" id="118510"/>
    <lineage>
        <taxon>Eukaryota</taxon>
        <taxon>Viridiplantae</taxon>
        <taxon>Streptophyta</taxon>
        <taxon>Embryophyta</taxon>
        <taxon>Tracheophyta</taxon>
        <taxon>Spermatophyta</taxon>
        <taxon>Magnoliopsida</taxon>
        <taxon>eudicotyledons</taxon>
        <taxon>Gunneridae</taxon>
        <taxon>Pentapetalae</taxon>
        <taxon>asterids</taxon>
        <taxon>campanulids</taxon>
        <taxon>Asterales</taxon>
        <taxon>Asteraceae</taxon>
        <taxon>Asteroideae</taxon>
        <taxon>Anthemideae</taxon>
        <taxon>Anthemidinae</taxon>
        <taxon>Tanacetum</taxon>
    </lineage>
</organism>
<evidence type="ECO:0000313" key="1">
    <source>
        <dbReference type="EMBL" id="GFA23588.1"/>
    </source>
</evidence>
<comment type="caution">
    <text evidence="1">The sequence shown here is derived from an EMBL/GenBank/DDBJ whole genome shotgun (WGS) entry which is preliminary data.</text>
</comment>
<dbReference type="AlphaFoldDB" id="A0A699JBQ5"/>
<accession>A0A699JBQ5</accession>
<sequence>YEGVQTKFKRSRVVAKLLDVATKDGKESHNRNLQAILTNGVVSCSTLSDQEYAEDFYDQ</sequence>
<proteinExistence type="predicted"/>
<dbReference type="EMBL" id="BKCJ010390201">
    <property type="protein sequence ID" value="GFA23588.1"/>
    <property type="molecule type" value="Genomic_DNA"/>
</dbReference>
<reference evidence="1" key="1">
    <citation type="journal article" date="2019" name="Sci. Rep.">
        <title>Draft genome of Tanacetum cinerariifolium, the natural source of mosquito coil.</title>
        <authorList>
            <person name="Yamashiro T."/>
            <person name="Shiraishi A."/>
            <person name="Satake H."/>
            <person name="Nakayama K."/>
        </authorList>
    </citation>
    <scope>NUCLEOTIDE SEQUENCE</scope>
</reference>
<feature type="non-terminal residue" evidence="1">
    <location>
        <position position="1"/>
    </location>
</feature>
<protein>
    <submittedName>
        <fullName evidence="1">Uncharacterized protein</fullName>
    </submittedName>
</protein>